<name>N6UN64_DENPD</name>
<dbReference type="SUPFAM" id="SSF48113">
    <property type="entry name" value="Heme-dependent peroxidases"/>
    <property type="match status" value="1"/>
</dbReference>
<dbReference type="GO" id="GO:0020037">
    <property type="term" value="F:heme binding"/>
    <property type="evidence" value="ECO:0007669"/>
    <property type="project" value="InterPro"/>
</dbReference>
<dbReference type="InterPro" id="IPR010255">
    <property type="entry name" value="Haem_peroxidase_sf"/>
</dbReference>
<evidence type="ECO:0000256" key="1">
    <source>
        <dbReference type="ARBA" id="ARBA00022559"/>
    </source>
</evidence>
<keyword evidence="1" id="KW-0575">Peroxidase</keyword>
<dbReference type="OrthoDB" id="823504at2759"/>
<dbReference type="PRINTS" id="PR00457">
    <property type="entry name" value="ANPEROXIDASE"/>
</dbReference>
<dbReference type="PROSITE" id="PS50292">
    <property type="entry name" value="PEROXIDASE_3"/>
    <property type="match status" value="1"/>
</dbReference>
<dbReference type="Pfam" id="PF03098">
    <property type="entry name" value="An_peroxidase"/>
    <property type="match status" value="1"/>
</dbReference>
<dbReference type="InterPro" id="IPR019791">
    <property type="entry name" value="Haem_peroxidase_animal"/>
</dbReference>
<accession>N6UN64</accession>
<dbReference type="GO" id="GO:0004601">
    <property type="term" value="F:peroxidase activity"/>
    <property type="evidence" value="ECO:0007669"/>
    <property type="project" value="UniProtKB-KW"/>
</dbReference>
<organism evidence="2">
    <name type="scientific">Dendroctonus ponderosae</name>
    <name type="common">Mountain pine beetle</name>
    <dbReference type="NCBI Taxonomy" id="77166"/>
    <lineage>
        <taxon>Eukaryota</taxon>
        <taxon>Metazoa</taxon>
        <taxon>Ecdysozoa</taxon>
        <taxon>Arthropoda</taxon>
        <taxon>Hexapoda</taxon>
        <taxon>Insecta</taxon>
        <taxon>Pterygota</taxon>
        <taxon>Neoptera</taxon>
        <taxon>Endopterygota</taxon>
        <taxon>Coleoptera</taxon>
        <taxon>Polyphaga</taxon>
        <taxon>Cucujiformia</taxon>
        <taxon>Curculionidae</taxon>
        <taxon>Scolytinae</taxon>
        <taxon>Dendroctonus</taxon>
    </lineage>
</organism>
<dbReference type="AlphaFoldDB" id="N6UN64"/>
<sequence length="186" mass="21226">MNPAFSEYGLKDLLPLKSDVPDEGCTRPNASMYCFEAGEGFSLPWCNRQEFVKSVGSDLGEIRVNEQLVLTVMHTLMAREHNRVAREPALVNPHWDDKTLFQEVRRINIAIIQHITYNEFLPILLGKDVMEKFGILLQKEGYWNGYDPNVNPNVIDAFSAAAYRFGHSLLPTAVERWSKAHKFIGM</sequence>
<keyword evidence="1" id="KW-0560">Oxidoreductase</keyword>
<dbReference type="OMA" id="GREYMEQ"/>
<proteinExistence type="predicted"/>
<dbReference type="HOGENOM" id="CLU_1455865_0_0_1"/>
<feature type="non-terminal residue" evidence="2">
    <location>
        <position position="1"/>
    </location>
</feature>
<gene>
    <name evidence="2" type="ORF">YQE_00451</name>
</gene>
<dbReference type="InterPro" id="IPR037120">
    <property type="entry name" value="Haem_peroxidase_sf_animal"/>
</dbReference>
<dbReference type="PANTHER" id="PTHR11475:SF106">
    <property type="entry name" value="CURLY SU"/>
    <property type="match status" value="1"/>
</dbReference>
<dbReference type="EMBL" id="KB736536">
    <property type="protein sequence ID" value="ENN83190.1"/>
    <property type="molecule type" value="Genomic_DNA"/>
</dbReference>
<evidence type="ECO:0000313" key="2">
    <source>
        <dbReference type="EMBL" id="ENN83190.1"/>
    </source>
</evidence>
<dbReference type="GO" id="GO:0006979">
    <property type="term" value="P:response to oxidative stress"/>
    <property type="evidence" value="ECO:0007669"/>
    <property type="project" value="InterPro"/>
</dbReference>
<protein>
    <submittedName>
        <fullName evidence="2">Uncharacterized protein</fullName>
    </submittedName>
</protein>
<dbReference type="PANTHER" id="PTHR11475">
    <property type="entry name" value="OXIDASE/PEROXIDASE"/>
    <property type="match status" value="1"/>
</dbReference>
<reference evidence="2" key="1">
    <citation type="journal article" date="2013" name="Genome Biol.">
        <title>Draft genome of the mountain pine beetle, Dendroctonus ponderosae Hopkins, a major forest pest.</title>
        <authorList>
            <person name="Keeling C.I."/>
            <person name="Yuen M.M."/>
            <person name="Liao N.Y."/>
            <person name="Docking T.R."/>
            <person name="Chan S.K."/>
            <person name="Taylor G.A."/>
            <person name="Palmquist D.L."/>
            <person name="Jackman S.D."/>
            <person name="Nguyen A."/>
            <person name="Li M."/>
            <person name="Henderson H."/>
            <person name="Janes J.K."/>
            <person name="Zhao Y."/>
            <person name="Pandoh P."/>
            <person name="Moore R."/>
            <person name="Sperling F.A."/>
            <person name="Huber D.P."/>
            <person name="Birol I."/>
            <person name="Jones S.J."/>
            <person name="Bohlmann J."/>
        </authorList>
    </citation>
    <scope>NUCLEOTIDE SEQUENCE</scope>
</reference>
<dbReference type="Gene3D" id="1.10.640.10">
    <property type="entry name" value="Haem peroxidase domain superfamily, animal type"/>
    <property type="match status" value="1"/>
</dbReference>